<accession>A0A7L9FII1</accession>
<dbReference type="InParanoid" id="A0A7L9FII1"/>
<protein>
    <submittedName>
        <fullName evidence="2">Ornithine cyclodeaminase</fullName>
        <ecNumber evidence="2">4.3.1.12</ecNumber>
    </submittedName>
</protein>
<dbReference type="FunCoup" id="A0A7L9FII1">
    <property type="interactions" value="10"/>
</dbReference>
<dbReference type="RefSeq" id="WP_192818805.1">
    <property type="nucleotide sequence ID" value="NZ_CP062310.1"/>
</dbReference>
<evidence type="ECO:0000313" key="3">
    <source>
        <dbReference type="Proteomes" id="UP000594121"/>
    </source>
</evidence>
<feature type="domain" description="Ig-like" evidence="1">
    <location>
        <begin position="195"/>
        <end position="230"/>
    </location>
</feature>
<dbReference type="PANTHER" id="PTHR13812:SF19">
    <property type="entry name" value="KETIMINE REDUCTASE MU-CRYSTALLIN"/>
    <property type="match status" value="1"/>
</dbReference>
<keyword evidence="2" id="KW-0456">Lyase</keyword>
<dbReference type="GeneID" id="59149995"/>
<sequence>MASGDRPRVETLLLDEVDVAGLVKRVGLEEFLRLMMHRLEEGFALFARGEIRVPARHEFYFEKGSVESMPAADSRFFAVKVVNTHPLNPREYGLSTIMALGVLVDGETGLPLMLAESTILTALRTAAATALATKYLARRDSEALGVIGTGAQSLPHLHALSLVVKPSAVYAYDVDSEALRDFASTASRISFDVSPAGPEVVASRADVLTTLTCKPAGTPPVVYNSWVRDGAHMNAVGSDSPGKVELEKALVERAKLVVDFPDQALREGEAQQVPREKVYAHLGEIVLGLKPGRTSQSEVTLFDSVGFAMEDLVAYKLVYELALREGVGRTVKIVATPARPKNIYASYFL</sequence>
<dbReference type="PIRSF" id="PIRSF001439">
    <property type="entry name" value="CryM"/>
    <property type="match status" value="1"/>
</dbReference>
<dbReference type="SUPFAM" id="SSF51735">
    <property type="entry name" value="NAD(P)-binding Rossmann-fold domains"/>
    <property type="match status" value="1"/>
</dbReference>
<organism evidence="2 3">
    <name type="scientific">Infirmifilum lucidum</name>
    <dbReference type="NCBI Taxonomy" id="2776706"/>
    <lineage>
        <taxon>Archaea</taxon>
        <taxon>Thermoproteota</taxon>
        <taxon>Thermoprotei</taxon>
        <taxon>Thermofilales</taxon>
        <taxon>Thermofilaceae</taxon>
        <taxon>Infirmifilum</taxon>
    </lineage>
</organism>
<dbReference type="AlphaFoldDB" id="A0A7L9FII1"/>
<dbReference type="Proteomes" id="UP000594121">
    <property type="component" value="Chromosome"/>
</dbReference>
<dbReference type="PROSITE" id="PS50835">
    <property type="entry name" value="IG_LIKE"/>
    <property type="match status" value="1"/>
</dbReference>
<keyword evidence="3" id="KW-1185">Reference proteome</keyword>
<dbReference type="EC" id="4.3.1.12" evidence="2"/>
<dbReference type="Gene3D" id="3.40.50.720">
    <property type="entry name" value="NAD(P)-binding Rossmann-like Domain"/>
    <property type="match status" value="1"/>
</dbReference>
<name>A0A7L9FII1_9CREN</name>
<dbReference type="EMBL" id="CP062310">
    <property type="protein sequence ID" value="QOJ78833.1"/>
    <property type="molecule type" value="Genomic_DNA"/>
</dbReference>
<dbReference type="KEGG" id="thel:IG193_08825"/>
<reference evidence="2 3" key="1">
    <citation type="submission" date="2020-10" db="EMBL/GenBank/DDBJ databases">
        <title>Thermofilum lucidum 3507LT sp. nov. a novel member of Thermofilaceae family isolated from Chile hot spring, and proposal of description order Thermofilales.</title>
        <authorList>
            <person name="Zayulina K.S."/>
            <person name="Elcheninov A.G."/>
            <person name="Toshchakov S.V."/>
            <person name="Kublanov I.V."/>
        </authorList>
    </citation>
    <scope>NUCLEOTIDE SEQUENCE [LARGE SCALE GENOMIC DNA]</scope>
    <source>
        <strain evidence="2 3">3507LT</strain>
    </source>
</reference>
<dbReference type="PANTHER" id="PTHR13812">
    <property type="entry name" value="KETIMINE REDUCTASE MU-CRYSTALLIN"/>
    <property type="match status" value="1"/>
</dbReference>
<dbReference type="GO" id="GO:0008473">
    <property type="term" value="F:ornithine cyclodeaminase activity"/>
    <property type="evidence" value="ECO:0007669"/>
    <property type="project" value="UniProtKB-EC"/>
</dbReference>
<dbReference type="InterPro" id="IPR007110">
    <property type="entry name" value="Ig-like_dom"/>
</dbReference>
<proteinExistence type="predicted"/>
<dbReference type="Gene3D" id="3.30.1780.10">
    <property type="entry name" value="ornithine cyclodeaminase, domain 1"/>
    <property type="match status" value="1"/>
</dbReference>
<dbReference type="InterPro" id="IPR003462">
    <property type="entry name" value="ODC_Mu_crystall"/>
</dbReference>
<dbReference type="InterPro" id="IPR036291">
    <property type="entry name" value="NAD(P)-bd_dom_sf"/>
</dbReference>
<evidence type="ECO:0000259" key="1">
    <source>
        <dbReference type="PROSITE" id="PS50835"/>
    </source>
</evidence>
<dbReference type="Pfam" id="PF02423">
    <property type="entry name" value="OCD_Mu_crystall"/>
    <property type="match status" value="1"/>
</dbReference>
<gene>
    <name evidence="2" type="ORF">IG193_08825</name>
</gene>
<evidence type="ECO:0000313" key="2">
    <source>
        <dbReference type="EMBL" id="QOJ78833.1"/>
    </source>
</evidence>
<dbReference type="InterPro" id="IPR023401">
    <property type="entry name" value="ODC_N"/>
</dbReference>